<dbReference type="InterPro" id="IPR003607">
    <property type="entry name" value="HD/PDEase_dom"/>
</dbReference>
<dbReference type="PANTHER" id="PTHR43155">
    <property type="entry name" value="CYCLIC DI-GMP PHOSPHODIESTERASE PA4108-RELATED"/>
    <property type="match status" value="1"/>
</dbReference>
<dbReference type="GO" id="GO:0016787">
    <property type="term" value="F:hydrolase activity"/>
    <property type="evidence" value="ECO:0007669"/>
    <property type="project" value="UniProtKB-KW"/>
</dbReference>
<dbReference type="PANTHER" id="PTHR43155:SF2">
    <property type="entry name" value="CYCLIC DI-GMP PHOSPHODIESTERASE PA4108"/>
    <property type="match status" value="1"/>
</dbReference>
<evidence type="ECO:0000259" key="1">
    <source>
        <dbReference type="PROSITE" id="PS51832"/>
    </source>
</evidence>
<dbReference type="EMBL" id="VSSQ01061224">
    <property type="protein sequence ID" value="MPN14591.1"/>
    <property type="molecule type" value="Genomic_DNA"/>
</dbReference>
<dbReference type="CDD" id="cd00077">
    <property type="entry name" value="HDc"/>
    <property type="match status" value="1"/>
</dbReference>
<dbReference type="Gene3D" id="1.10.3210.10">
    <property type="entry name" value="Hypothetical protein af1432"/>
    <property type="match status" value="1"/>
</dbReference>
<dbReference type="PROSITE" id="PS51832">
    <property type="entry name" value="HD_GYP"/>
    <property type="match status" value="1"/>
</dbReference>
<reference evidence="2" key="1">
    <citation type="submission" date="2019-08" db="EMBL/GenBank/DDBJ databases">
        <authorList>
            <person name="Kucharzyk K."/>
            <person name="Murdoch R.W."/>
            <person name="Higgins S."/>
            <person name="Loffler F."/>
        </authorList>
    </citation>
    <scope>NUCLEOTIDE SEQUENCE</scope>
</reference>
<feature type="domain" description="HD-GYP" evidence="1">
    <location>
        <begin position="1"/>
        <end position="128"/>
    </location>
</feature>
<organism evidence="2">
    <name type="scientific">bioreactor metagenome</name>
    <dbReference type="NCBI Taxonomy" id="1076179"/>
    <lineage>
        <taxon>unclassified sequences</taxon>
        <taxon>metagenomes</taxon>
        <taxon>ecological metagenomes</taxon>
    </lineage>
</organism>
<dbReference type="InterPro" id="IPR037522">
    <property type="entry name" value="HD_GYP_dom"/>
</dbReference>
<accession>A0A645FJN6</accession>
<keyword evidence="2" id="KW-0378">Hydrolase</keyword>
<dbReference type="Pfam" id="PF13487">
    <property type="entry name" value="HD_5"/>
    <property type="match status" value="1"/>
</dbReference>
<comment type="caution">
    <text evidence="2">The sequence shown here is derived from an EMBL/GenBank/DDBJ whole genome shotgun (WGS) entry which is preliminary data.</text>
</comment>
<dbReference type="AlphaFoldDB" id="A0A645FJN6"/>
<gene>
    <name evidence="2" type="primary">rpfG_15</name>
    <name evidence="2" type="ORF">SDC9_161918</name>
</gene>
<protein>
    <submittedName>
        <fullName evidence="2">Cyclic di-GMP phosphodiesterase response regulator RpfG</fullName>
        <ecNumber evidence="2">3.1.4.-</ecNumber>
    </submittedName>
</protein>
<dbReference type="SUPFAM" id="SSF109604">
    <property type="entry name" value="HD-domain/PDEase-like"/>
    <property type="match status" value="1"/>
</dbReference>
<sequence length="135" mass="15203">MLNKPGRLTEEQFAIIKQHPVIGYGIVSKVKSFSAITDIVRFHHERFDGKGYPDGLKGFKIPLGARIVAVADSFDAMTAPRIYRQCFTPAEALEEIRRCRGTQFDPEVADCFIAIMEKDDLWRPAMPAKTNVLFG</sequence>
<proteinExistence type="predicted"/>
<evidence type="ECO:0000313" key="2">
    <source>
        <dbReference type="EMBL" id="MPN14591.1"/>
    </source>
</evidence>
<name>A0A645FJN6_9ZZZZ</name>
<dbReference type="EC" id="3.1.4.-" evidence="2"/>